<evidence type="ECO:0000313" key="2">
    <source>
        <dbReference type="Proteomes" id="UP000054928"/>
    </source>
</evidence>
<dbReference type="RefSeq" id="XP_024573638.1">
    <property type="nucleotide sequence ID" value="XM_024722575.1"/>
</dbReference>
<dbReference type="Proteomes" id="UP000054928">
    <property type="component" value="Unassembled WGS sequence"/>
</dbReference>
<reference evidence="2" key="1">
    <citation type="submission" date="2014-09" db="EMBL/GenBank/DDBJ databases">
        <authorList>
            <person name="Sharma Rahul"/>
            <person name="Thines Marco"/>
        </authorList>
    </citation>
    <scope>NUCLEOTIDE SEQUENCE [LARGE SCALE GENOMIC DNA]</scope>
</reference>
<name>A0A0P1A988_PLAHL</name>
<proteinExistence type="predicted"/>
<dbReference type="AlphaFoldDB" id="A0A0P1A988"/>
<sequence length="50" mass="5523">MRITTTCIVFNALVTLLPRRNNSIFKARSSNPTCRTIEILSVPVFGGLEA</sequence>
<accession>A0A0P1A988</accession>
<evidence type="ECO:0000313" key="1">
    <source>
        <dbReference type="EMBL" id="CEG37269.1"/>
    </source>
</evidence>
<dbReference type="EMBL" id="CCYD01000261">
    <property type="protein sequence ID" value="CEG37269.1"/>
    <property type="molecule type" value="Genomic_DNA"/>
</dbReference>
<keyword evidence="2" id="KW-1185">Reference proteome</keyword>
<dbReference type="GeneID" id="36399763"/>
<organism evidence="1 2">
    <name type="scientific">Plasmopara halstedii</name>
    <name type="common">Downy mildew of sunflower</name>
    <dbReference type="NCBI Taxonomy" id="4781"/>
    <lineage>
        <taxon>Eukaryota</taxon>
        <taxon>Sar</taxon>
        <taxon>Stramenopiles</taxon>
        <taxon>Oomycota</taxon>
        <taxon>Peronosporomycetes</taxon>
        <taxon>Peronosporales</taxon>
        <taxon>Peronosporaceae</taxon>
        <taxon>Plasmopara</taxon>
    </lineage>
</organism>
<protein>
    <submittedName>
        <fullName evidence="1">Uncharacterized protein</fullName>
    </submittedName>
</protein>